<dbReference type="SUPFAM" id="SSF52540">
    <property type="entry name" value="P-loop containing nucleoside triphosphate hydrolases"/>
    <property type="match status" value="1"/>
</dbReference>
<feature type="domain" description="ABC transporter" evidence="11">
    <location>
        <begin position="423"/>
        <end position="646"/>
    </location>
</feature>
<feature type="transmembrane region" description="Helical" evidence="10">
    <location>
        <begin position="81"/>
        <end position="100"/>
    </location>
</feature>
<evidence type="ECO:0000256" key="3">
    <source>
        <dbReference type="ARBA" id="ARBA00022448"/>
    </source>
</evidence>
<dbReference type="RefSeq" id="WP_152711258.1">
    <property type="nucleotide sequence ID" value="NZ_VOSJ01000023.1"/>
</dbReference>
<sequence>MRHEPMPDFDPKLGRQLPPPPATGSEQEVGPGQGNTLAKEAATAAAHHPEPPHPHEIPPSILRELFQLFRDMLRNGKGWPMLRLGAAILVILVGNMFGQVRLNQWNGAFFDAVERRDASAFFHQLLIFLVIVVVLLALVVAQTWLQERLKIRLRQRLTQVLLDIWLKPNRAYQMGFMGENSAQPDQRMQEDCRLFSELSTELGVGMLQAFLLLVSFIGVLWALSGPVSFNLGGREITITGYMVWVAVGYAGIGSGLTWLVGRPMIRLNTLRYAREAELRFALVRVNESAESVALYNGEPDERRNLDEFVDAVLKASRRLSGGLARLTWITSGYGWLAIVVPILAAAPDYFSGRLSFGEMMMVVGAFNQVQAALRYFVDNFPKIADWRSAVLRVATFRQAAIDLDEVTAESRKIETGPHPKGWLSFEGVSIALNDGSILIEDATAEIRPGERVLIMGESGAGKSTLFRAISGLWPWGSGRIRIPKPEEMMFLPQRPYLPLGTLRAAISYPASPETFDDARVRQALERVGLGEFIEMLDRHERWDRSLSLGQQQRVAFARVLLHKPKWVFMDEATSALDEENQASMLALFENELKGASVLSIGHRPGLEEFHTRTLHIRKTREGAILLARSRSRRNGHSQSKLGPKWIGRFRRSLKPARSRA</sequence>
<evidence type="ECO:0000256" key="6">
    <source>
        <dbReference type="ARBA" id="ARBA00022840"/>
    </source>
</evidence>
<comment type="subcellular location">
    <subcellularLocation>
        <location evidence="1">Cell membrane</location>
        <topology evidence="1">Multi-pass membrane protein</topology>
    </subcellularLocation>
</comment>
<evidence type="ECO:0000256" key="10">
    <source>
        <dbReference type="SAM" id="Phobius"/>
    </source>
</evidence>
<dbReference type="GO" id="GO:0140359">
    <property type="term" value="F:ABC-type transporter activity"/>
    <property type="evidence" value="ECO:0007669"/>
    <property type="project" value="InterPro"/>
</dbReference>
<feature type="region of interest" description="Disordered" evidence="9">
    <location>
        <begin position="1"/>
        <end position="56"/>
    </location>
</feature>
<dbReference type="Gene3D" id="3.40.50.300">
    <property type="entry name" value="P-loop containing nucleotide triphosphate hydrolases"/>
    <property type="match status" value="1"/>
</dbReference>
<evidence type="ECO:0000259" key="12">
    <source>
        <dbReference type="PROSITE" id="PS50929"/>
    </source>
</evidence>
<evidence type="ECO:0000259" key="11">
    <source>
        <dbReference type="PROSITE" id="PS50893"/>
    </source>
</evidence>
<keyword evidence="4 10" id="KW-0812">Transmembrane</keyword>
<dbReference type="Proteomes" id="UP000403266">
    <property type="component" value="Unassembled WGS sequence"/>
</dbReference>
<feature type="compositionally biased region" description="Basic and acidic residues" evidence="9">
    <location>
        <begin position="47"/>
        <end position="56"/>
    </location>
</feature>
<comment type="similarity">
    <text evidence="2">Belongs to the ABC transporter superfamily.</text>
</comment>
<evidence type="ECO:0000256" key="1">
    <source>
        <dbReference type="ARBA" id="ARBA00004651"/>
    </source>
</evidence>
<comment type="caution">
    <text evidence="13">The sequence shown here is derived from an EMBL/GenBank/DDBJ whole genome shotgun (WGS) entry which is preliminary data.</text>
</comment>
<dbReference type="GO" id="GO:0005886">
    <property type="term" value="C:plasma membrane"/>
    <property type="evidence" value="ECO:0007669"/>
    <property type="project" value="UniProtKB-SubCell"/>
</dbReference>
<dbReference type="Pfam" id="PF00005">
    <property type="entry name" value="ABC_tran"/>
    <property type="match status" value="1"/>
</dbReference>
<dbReference type="InterPro" id="IPR003593">
    <property type="entry name" value="AAA+_ATPase"/>
</dbReference>
<dbReference type="InterPro" id="IPR017871">
    <property type="entry name" value="ABC_transporter-like_CS"/>
</dbReference>
<keyword evidence="6 13" id="KW-0067">ATP-binding</keyword>
<keyword evidence="8 10" id="KW-0472">Membrane</keyword>
<dbReference type="InterPro" id="IPR003439">
    <property type="entry name" value="ABC_transporter-like_ATP-bd"/>
</dbReference>
<evidence type="ECO:0000256" key="2">
    <source>
        <dbReference type="ARBA" id="ARBA00005417"/>
    </source>
</evidence>
<dbReference type="SMART" id="SM00382">
    <property type="entry name" value="AAA"/>
    <property type="match status" value="1"/>
</dbReference>
<feature type="transmembrane region" description="Helical" evidence="10">
    <location>
        <begin position="120"/>
        <end position="145"/>
    </location>
</feature>
<dbReference type="InterPro" id="IPR036640">
    <property type="entry name" value="ABC1_TM_sf"/>
</dbReference>
<name>A0A5N7MGP4_9HYPH</name>
<dbReference type="GO" id="GO:0016887">
    <property type="term" value="F:ATP hydrolysis activity"/>
    <property type="evidence" value="ECO:0007669"/>
    <property type="project" value="InterPro"/>
</dbReference>
<dbReference type="PROSITE" id="PS00675">
    <property type="entry name" value="SIGMA54_INTERACT_1"/>
    <property type="match status" value="1"/>
</dbReference>
<feature type="transmembrane region" description="Helical" evidence="10">
    <location>
        <begin position="241"/>
        <end position="261"/>
    </location>
</feature>
<gene>
    <name evidence="13" type="ORF">FS320_09820</name>
</gene>
<evidence type="ECO:0000256" key="7">
    <source>
        <dbReference type="ARBA" id="ARBA00022989"/>
    </source>
</evidence>
<dbReference type="PANTHER" id="PTHR11384:SF59">
    <property type="entry name" value="LYSOSOMAL COBALAMIN TRANSPORTER ABCD4"/>
    <property type="match status" value="1"/>
</dbReference>
<reference evidence="13 14" key="1">
    <citation type="journal article" date="2019" name="Syst. Appl. Microbiol.">
        <title>Microvirga tunisiensis sp. nov., a root nodule symbiotic bacterium isolated from Lupinus micranthus and L. luteus grown in Northern Tunisia.</title>
        <authorList>
            <person name="Msaddak A."/>
            <person name="Rejili M."/>
            <person name="Duran D."/>
            <person name="Mars M."/>
            <person name="Palacios J.M."/>
            <person name="Ruiz-Argueso T."/>
            <person name="Rey L."/>
            <person name="Imperial J."/>
        </authorList>
    </citation>
    <scope>NUCLEOTIDE SEQUENCE [LARGE SCALE GENOMIC DNA]</scope>
    <source>
        <strain evidence="13 14">Lmie10</strain>
    </source>
</reference>
<dbReference type="SUPFAM" id="SSF90123">
    <property type="entry name" value="ABC transporter transmembrane region"/>
    <property type="match status" value="1"/>
</dbReference>
<dbReference type="Gene3D" id="1.20.1560.10">
    <property type="entry name" value="ABC transporter type 1, transmembrane domain"/>
    <property type="match status" value="1"/>
</dbReference>
<dbReference type="PROSITE" id="PS50929">
    <property type="entry name" value="ABC_TM1F"/>
    <property type="match status" value="1"/>
</dbReference>
<evidence type="ECO:0000256" key="4">
    <source>
        <dbReference type="ARBA" id="ARBA00022692"/>
    </source>
</evidence>
<proteinExistence type="inferred from homology"/>
<dbReference type="PANTHER" id="PTHR11384">
    <property type="entry name" value="ATP-BINDING CASSETTE, SUB-FAMILY D MEMBER"/>
    <property type="match status" value="1"/>
</dbReference>
<dbReference type="GO" id="GO:0005524">
    <property type="term" value="F:ATP binding"/>
    <property type="evidence" value="ECO:0007669"/>
    <property type="project" value="UniProtKB-KW"/>
</dbReference>
<feature type="transmembrane region" description="Helical" evidence="10">
    <location>
        <begin position="202"/>
        <end position="221"/>
    </location>
</feature>
<feature type="transmembrane region" description="Helical" evidence="10">
    <location>
        <begin position="326"/>
        <end position="347"/>
    </location>
</feature>
<dbReference type="InterPro" id="IPR050835">
    <property type="entry name" value="ABC_transporter_sub-D"/>
</dbReference>
<keyword evidence="7 10" id="KW-1133">Transmembrane helix</keyword>
<accession>A0A5N7MGP4</accession>
<feature type="domain" description="ABC transmembrane type-1" evidence="12">
    <location>
        <begin position="86"/>
        <end position="385"/>
    </location>
</feature>
<organism evidence="13 14">
    <name type="scientific">Microvirga tunisiensis</name>
    <dbReference type="NCBI Taxonomy" id="2108360"/>
    <lineage>
        <taxon>Bacteria</taxon>
        <taxon>Pseudomonadati</taxon>
        <taxon>Pseudomonadota</taxon>
        <taxon>Alphaproteobacteria</taxon>
        <taxon>Hyphomicrobiales</taxon>
        <taxon>Methylobacteriaceae</taxon>
        <taxon>Microvirga</taxon>
    </lineage>
</organism>
<feature type="compositionally biased region" description="Basic and acidic residues" evidence="9">
    <location>
        <begin position="1"/>
        <end position="13"/>
    </location>
</feature>
<protein>
    <submittedName>
        <fullName evidence="13">ABC transporter ATP-binding protein/permease</fullName>
    </submittedName>
</protein>
<dbReference type="InterPro" id="IPR011527">
    <property type="entry name" value="ABC1_TM_dom"/>
</dbReference>
<dbReference type="InterPro" id="IPR027417">
    <property type="entry name" value="P-loop_NTPase"/>
</dbReference>
<evidence type="ECO:0000256" key="9">
    <source>
        <dbReference type="SAM" id="MobiDB-lite"/>
    </source>
</evidence>
<dbReference type="Pfam" id="PF06472">
    <property type="entry name" value="ABC_membrane_2"/>
    <property type="match status" value="1"/>
</dbReference>
<keyword evidence="14" id="KW-1185">Reference proteome</keyword>
<dbReference type="OrthoDB" id="9810134at2"/>
<evidence type="ECO:0000313" key="14">
    <source>
        <dbReference type="Proteomes" id="UP000403266"/>
    </source>
</evidence>
<dbReference type="PROSITE" id="PS00211">
    <property type="entry name" value="ABC_TRANSPORTER_1"/>
    <property type="match status" value="1"/>
</dbReference>
<dbReference type="InterPro" id="IPR025662">
    <property type="entry name" value="Sigma_54_int_dom_ATP-bd_1"/>
</dbReference>
<keyword evidence="5" id="KW-0547">Nucleotide-binding</keyword>
<evidence type="ECO:0000256" key="5">
    <source>
        <dbReference type="ARBA" id="ARBA00022741"/>
    </source>
</evidence>
<evidence type="ECO:0000256" key="8">
    <source>
        <dbReference type="ARBA" id="ARBA00023136"/>
    </source>
</evidence>
<evidence type="ECO:0000313" key="13">
    <source>
        <dbReference type="EMBL" id="MPR25529.1"/>
    </source>
</evidence>
<dbReference type="EMBL" id="VOSK01000025">
    <property type="protein sequence ID" value="MPR25529.1"/>
    <property type="molecule type" value="Genomic_DNA"/>
</dbReference>
<dbReference type="CDD" id="cd03223">
    <property type="entry name" value="ABCD_peroxisomal_ALDP"/>
    <property type="match status" value="1"/>
</dbReference>
<dbReference type="PROSITE" id="PS50893">
    <property type="entry name" value="ABC_TRANSPORTER_2"/>
    <property type="match status" value="1"/>
</dbReference>
<keyword evidence="3" id="KW-0813">Transport</keyword>
<dbReference type="AlphaFoldDB" id="A0A5N7MGP4"/>